<keyword evidence="2" id="KW-0560">Oxidoreductase</keyword>
<organism evidence="5 6">
    <name type="scientific">Kutzneria buriramensis</name>
    <dbReference type="NCBI Taxonomy" id="1045776"/>
    <lineage>
        <taxon>Bacteria</taxon>
        <taxon>Bacillati</taxon>
        <taxon>Actinomycetota</taxon>
        <taxon>Actinomycetes</taxon>
        <taxon>Pseudonocardiales</taxon>
        <taxon>Pseudonocardiaceae</taxon>
        <taxon>Kutzneria</taxon>
    </lineage>
</organism>
<dbReference type="InterPro" id="IPR000683">
    <property type="entry name" value="Gfo/Idh/MocA-like_OxRdtase_N"/>
</dbReference>
<dbReference type="SUPFAM" id="SSF55347">
    <property type="entry name" value="Glyceraldehyde-3-phosphate dehydrogenase-like, C-terminal domain"/>
    <property type="match status" value="1"/>
</dbReference>
<dbReference type="GO" id="GO:0000166">
    <property type="term" value="F:nucleotide binding"/>
    <property type="evidence" value="ECO:0007669"/>
    <property type="project" value="InterPro"/>
</dbReference>
<keyword evidence="6" id="KW-1185">Reference proteome</keyword>
<dbReference type="AlphaFoldDB" id="A0A3E0H1T7"/>
<dbReference type="PANTHER" id="PTHR43708">
    <property type="entry name" value="CONSERVED EXPRESSED OXIDOREDUCTASE (EUROFUNG)"/>
    <property type="match status" value="1"/>
</dbReference>
<dbReference type="GO" id="GO:0016491">
    <property type="term" value="F:oxidoreductase activity"/>
    <property type="evidence" value="ECO:0007669"/>
    <property type="project" value="UniProtKB-KW"/>
</dbReference>
<sequence>MHASTDLRVGLLGYGIAGAVFHAPLIAATPGLRLSAVVTANPERKAQVAADHPGALVLDHADQLWTEELDLVVVATPNRTHVPLATEALDAGFAVVVDKPFAPTAEEARKLTEHARELGLPLSVFHNRRWDNDFRTVRQLIEAGELGTVHRFESRFERWRPVPKAGWRELGDPAEAGGALYDLGSHLIDQALQLFGPVRSVYAELDRRRAGVQVDDDAFVALTHKSGVRSHLWMGAVTPQAGPRLRVLGDRAGYTKYGLDGQEDALRGGNRPGGPTWGVEPSELSGQLGVDGTLRSVTSVPGAYQDFYALMRDAVRGEGHVPVTPEEAIAVLEVIEQARAVA</sequence>
<dbReference type="Pfam" id="PF01408">
    <property type="entry name" value="GFO_IDH_MocA"/>
    <property type="match status" value="1"/>
</dbReference>
<accession>A0A3E0H1T7</accession>
<feature type="domain" description="Gfo/Idh/MocA-like oxidoreductase N-terminal" evidence="3">
    <location>
        <begin position="7"/>
        <end position="126"/>
    </location>
</feature>
<evidence type="ECO:0000313" key="5">
    <source>
        <dbReference type="EMBL" id="REH37013.1"/>
    </source>
</evidence>
<evidence type="ECO:0000256" key="1">
    <source>
        <dbReference type="ARBA" id="ARBA00010928"/>
    </source>
</evidence>
<dbReference type="Proteomes" id="UP000256269">
    <property type="component" value="Unassembled WGS sequence"/>
</dbReference>
<evidence type="ECO:0000259" key="4">
    <source>
        <dbReference type="Pfam" id="PF22725"/>
    </source>
</evidence>
<feature type="domain" description="GFO/IDH/MocA-like oxidoreductase" evidence="4">
    <location>
        <begin position="134"/>
        <end position="253"/>
    </location>
</feature>
<protein>
    <submittedName>
        <fullName evidence="5">Putative dehydrogenase</fullName>
    </submittedName>
</protein>
<gene>
    <name evidence="5" type="ORF">BCF44_11517</name>
</gene>
<evidence type="ECO:0000313" key="6">
    <source>
        <dbReference type="Proteomes" id="UP000256269"/>
    </source>
</evidence>
<dbReference type="PANTHER" id="PTHR43708:SF5">
    <property type="entry name" value="CONSERVED EXPRESSED OXIDOREDUCTASE (EUROFUNG)-RELATED"/>
    <property type="match status" value="1"/>
</dbReference>
<dbReference type="SUPFAM" id="SSF51735">
    <property type="entry name" value="NAD(P)-binding Rossmann-fold domains"/>
    <property type="match status" value="1"/>
</dbReference>
<dbReference type="Gene3D" id="3.30.360.10">
    <property type="entry name" value="Dihydrodipicolinate Reductase, domain 2"/>
    <property type="match status" value="1"/>
</dbReference>
<evidence type="ECO:0000256" key="2">
    <source>
        <dbReference type="ARBA" id="ARBA00023002"/>
    </source>
</evidence>
<dbReference type="InterPro" id="IPR055170">
    <property type="entry name" value="GFO_IDH_MocA-like_dom"/>
</dbReference>
<dbReference type="Pfam" id="PF22725">
    <property type="entry name" value="GFO_IDH_MocA_C3"/>
    <property type="match status" value="1"/>
</dbReference>
<name>A0A3E0H1T7_9PSEU</name>
<evidence type="ECO:0000259" key="3">
    <source>
        <dbReference type="Pfam" id="PF01408"/>
    </source>
</evidence>
<dbReference type="InterPro" id="IPR036291">
    <property type="entry name" value="NAD(P)-bd_dom_sf"/>
</dbReference>
<reference evidence="5 6" key="1">
    <citation type="submission" date="2018-08" db="EMBL/GenBank/DDBJ databases">
        <title>Genomic Encyclopedia of Archaeal and Bacterial Type Strains, Phase II (KMG-II): from individual species to whole genera.</title>
        <authorList>
            <person name="Goeker M."/>
        </authorList>
    </citation>
    <scope>NUCLEOTIDE SEQUENCE [LARGE SCALE GENOMIC DNA]</scope>
    <source>
        <strain evidence="5 6">DSM 45791</strain>
    </source>
</reference>
<comment type="similarity">
    <text evidence="1">Belongs to the Gfo/Idh/MocA family.</text>
</comment>
<dbReference type="EMBL" id="QUNO01000015">
    <property type="protein sequence ID" value="REH37013.1"/>
    <property type="molecule type" value="Genomic_DNA"/>
</dbReference>
<proteinExistence type="inferred from homology"/>
<dbReference type="InterPro" id="IPR051317">
    <property type="entry name" value="Gfo/Idh/MocA_oxidoreduct"/>
</dbReference>
<dbReference type="Gene3D" id="3.40.50.720">
    <property type="entry name" value="NAD(P)-binding Rossmann-like Domain"/>
    <property type="match status" value="1"/>
</dbReference>
<dbReference type="OrthoDB" id="256869at2"/>
<comment type="caution">
    <text evidence="5">The sequence shown here is derived from an EMBL/GenBank/DDBJ whole genome shotgun (WGS) entry which is preliminary data.</text>
</comment>
<dbReference type="RefSeq" id="WP_116179179.1">
    <property type="nucleotide sequence ID" value="NZ_CP144375.1"/>
</dbReference>